<dbReference type="SMART" id="SM00811">
    <property type="entry name" value="Alpha_kinase"/>
    <property type="match status" value="1"/>
</dbReference>
<feature type="compositionally biased region" description="Low complexity" evidence="7">
    <location>
        <begin position="55"/>
        <end position="66"/>
    </location>
</feature>
<dbReference type="SUPFAM" id="SSF53300">
    <property type="entry name" value="vWA-like"/>
    <property type="match status" value="1"/>
</dbReference>
<dbReference type="Gene3D" id="3.20.200.10">
    <property type="entry name" value="MHCK/EF2 kinase"/>
    <property type="match status" value="1"/>
</dbReference>
<proteinExistence type="predicted"/>
<reference evidence="10" key="1">
    <citation type="submission" date="2023-01" db="EMBL/GenBank/DDBJ databases">
        <title>The chitinases involved in constricting ring structure development in the nematode-trapping fungus Drechslerella dactyloides.</title>
        <authorList>
            <person name="Wang R."/>
            <person name="Zhang L."/>
            <person name="Tang P."/>
            <person name="Li S."/>
            <person name="Liang L."/>
        </authorList>
    </citation>
    <scope>NUCLEOTIDE SEQUENCE</scope>
    <source>
        <strain evidence="10">YMF1.00031</strain>
    </source>
</reference>
<keyword evidence="6 10" id="KW-0418">Kinase</keyword>
<dbReference type="InterPro" id="IPR004166">
    <property type="entry name" value="a-kinase_dom"/>
</dbReference>
<comment type="caution">
    <text evidence="10">The sequence shown here is derived from an EMBL/GenBank/DDBJ whole genome shotgun (WGS) entry which is preliminary data.</text>
</comment>
<evidence type="ECO:0000256" key="5">
    <source>
        <dbReference type="ARBA" id="ARBA00022729"/>
    </source>
</evidence>
<feature type="domain" description="Alpha-type protein kinase" evidence="9">
    <location>
        <begin position="455"/>
        <end position="673"/>
    </location>
</feature>
<evidence type="ECO:0000256" key="6">
    <source>
        <dbReference type="ARBA" id="ARBA00022777"/>
    </source>
</evidence>
<keyword evidence="11" id="KW-1185">Reference proteome</keyword>
<name>A0AAD6J6W1_DREDA</name>
<keyword evidence="2" id="KW-0964">Secreted</keyword>
<feature type="compositionally biased region" description="Polar residues" evidence="7">
    <location>
        <begin position="9"/>
        <end position="19"/>
    </location>
</feature>
<dbReference type="Gene3D" id="3.30.200.20">
    <property type="entry name" value="Phosphorylase Kinase, domain 1"/>
    <property type="match status" value="1"/>
</dbReference>
<feature type="region of interest" description="Disordered" evidence="7">
    <location>
        <begin position="1"/>
        <end position="22"/>
    </location>
</feature>
<dbReference type="PROSITE" id="PS51158">
    <property type="entry name" value="ALPHA_KINASE"/>
    <property type="match status" value="1"/>
</dbReference>
<dbReference type="PANTHER" id="PTHR47763">
    <property type="entry name" value="ALPHA-PROTEIN KINASE VWKA"/>
    <property type="match status" value="1"/>
</dbReference>
<dbReference type="InterPro" id="IPR052969">
    <property type="entry name" value="Thr-specific_kinase-like"/>
</dbReference>
<dbReference type="AlphaFoldDB" id="A0AAD6J6W1"/>
<dbReference type="SUPFAM" id="SSF56112">
    <property type="entry name" value="Protein kinase-like (PK-like)"/>
    <property type="match status" value="1"/>
</dbReference>
<sequence>MASLPPYSMPTSVSRSATSPEDIRSMAELMLRTSIREGSISASSTATTRPRHSSGSRSSTGLTSPGATVISSATIARYEGPLTATTTSPRSYDETALSATEQDTRLRQLKYEMRAAEASAPRRSIDGLFKAACSTDLLFLIDTTGSMAGHIQAAKNQVRSIVADIEITFLNQAEVRIAVVGYKDHGDSPNVQFLDFTPSAGRVHSFLDELTATGGNDTPEDVLGGIRQALNATWKHQTRCIVHIADAPPHGRDSHDLEDYSDHYPNPGSEPHTLTYKPLLQQMVGLKINYALLRINSYTDRMALNFLQIYAKASAECRLHESNAYYSQLCSIREDARSKLLCSGGNYRRSTVAGLVFDELELGIQFSALRHLVVQMVASSASRTASRMSGPSKGLGKSRTGKRSNYDLAAINEDEDNDDDELKLETETPQWNTRSWFDEMLAVEGFSPDVVVHGARTLDTMMAHDDNIKMGVTELTIHKRLRPFAQGAMRVAFYARTAASHDRFVVKSFKKFGKGLPHLAEDMRCQALCKAFALEFNALSGENHAIDFIVTTCLKGKPGVGSEEDCMSLEPFIHGDYIKYNNNCGYINQEIPHDRFNLAAQAFSHFTFERSRGGFLVSDLQGVGHLLTDPAIRTRDPERFKLSETNLGEEGFKFFFATHACNDICKKLQLQSNASMVMTGRYRFRGSWPTMDNTVCCSNKLCGRIVPLNNARKSDGFPGYHWCDSCWPQLASSKVKRICVGPGPHHEFEMSLFFYESQGRKAMRMCSKHRNKEDKLKNIDGGLTLTSGPLVVDDTGQFWNQLKSAARRKSISSGSEKSGSGHHRRV</sequence>
<protein>
    <submittedName>
        <fullName evidence="10">Alpha-protein kinase vwkA</fullName>
    </submittedName>
</protein>
<dbReference type="InterPro" id="IPR036465">
    <property type="entry name" value="vWFA_dom_sf"/>
</dbReference>
<dbReference type="PROSITE" id="PS50234">
    <property type="entry name" value="VWFA"/>
    <property type="match status" value="1"/>
</dbReference>
<dbReference type="GO" id="GO:0005524">
    <property type="term" value="F:ATP binding"/>
    <property type="evidence" value="ECO:0007669"/>
    <property type="project" value="InterPro"/>
</dbReference>
<dbReference type="SMART" id="SM00327">
    <property type="entry name" value="VWA"/>
    <property type="match status" value="1"/>
</dbReference>
<keyword evidence="3" id="KW-0723">Serine/threonine-protein kinase</keyword>
<evidence type="ECO:0000256" key="3">
    <source>
        <dbReference type="ARBA" id="ARBA00022527"/>
    </source>
</evidence>
<evidence type="ECO:0000313" key="10">
    <source>
        <dbReference type="EMBL" id="KAJ6265082.1"/>
    </source>
</evidence>
<dbReference type="GO" id="GO:0004674">
    <property type="term" value="F:protein serine/threonine kinase activity"/>
    <property type="evidence" value="ECO:0007669"/>
    <property type="project" value="UniProtKB-KW"/>
</dbReference>
<evidence type="ECO:0000259" key="8">
    <source>
        <dbReference type="PROSITE" id="PS50234"/>
    </source>
</evidence>
<dbReference type="PANTHER" id="PTHR47763:SF4">
    <property type="entry name" value="ALPHA-PROTEIN KINASE VWKA"/>
    <property type="match status" value="1"/>
</dbReference>
<evidence type="ECO:0000256" key="4">
    <source>
        <dbReference type="ARBA" id="ARBA00022679"/>
    </source>
</evidence>
<gene>
    <name evidence="10" type="ORF">Dda_1237</name>
</gene>
<accession>A0AAD6J6W1</accession>
<evidence type="ECO:0000256" key="1">
    <source>
        <dbReference type="ARBA" id="ARBA00004613"/>
    </source>
</evidence>
<evidence type="ECO:0000313" key="11">
    <source>
        <dbReference type="Proteomes" id="UP001221413"/>
    </source>
</evidence>
<feature type="region of interest" description="Disordered" evidence="7">
    <location>
        <begin position="35"/>
        <end position="66"/>
    </location>
</feature>
<keyword evidence="4" id="KW-0808">Transferase</keyword>
<evidence type="ECO:0000259" key="9">
    <source>
        <dbReference type="PROSITE" id="PS51158"/>
    </source>
</evidence>
<dbReference type="Gene3D" id="3.40.50.410">
    <property type="entry name" value="von Willebrand factor, type A domain"/>
    <property type="match status" value="1"/>
</dbReference>
<dbReference type="InterPro" id="IPR011009">
    <property type="entry name" value="Kinase-like_dom_sf"/>
</dbReference>
<organism evidence="10 11">
    <name type="scientific">Drechslerella dactyloides</name>
    <name type="common">Nematode-trapping fungus</name>
    <name type="synonym">Arthrobotrys dactyloides</name>
    <dbReference type="NCBI Taxonomy" id="74499"/>
    <lineage>
        <taxon>Eukaryota</taxon>
        <taxon>Fungi</taxon>
        <taxon>Dikarya</taxon>
        <taxon>Ascomycota</taxon>
        <taxon>Pezizomycotina</taxon>
        <taxon>Orbiliomycetes</taxon>
        <taxon>Orbiliales</taxon>
        <taxon>Orbiliaceae</taxon>
        <taxon>Drechslerella</taxon>
    </lineage>
</organism>
<dbReference type="EMBL" id="JAQGDS010000001">
    <property type="protein sequence ID" value="KAJ6265082.1"/>
    <property type="molecule type" value="Genomic_DNA"/>
</dbReference>
<dbReference type="Pfam" id="PF25106">
    <property type="entry name" value="VWA_4"/>
    <property type="match status" value="1"/>
</dbReference>
<evidence type="ECO:0000256" key="2">
    <source>
        <dbReference type="ARBA" id="ARBA00022525"/>
    </source>
</evidence>
<comment type="subcellular location">
    <subcellularLocation>
        <location evidence="1">Secreted</location>
    </subcellularLocation>
</comment>
<keyword evidence="5" id="KW-0732">Signal</keyword>
<evidence type="ECO:0000256" key="7">
    <source>
        <dbReference type="SAM" id="MobiDB-lite"/>
    </source>
</evidence>
<feature type="domain" description="VWFA" evidence="8">
    <location>
        <begin position="136"/>
        <end position="340"/>
    </location>
</feature>
<dbReference type="InterPro" id="IPR056861">
    <property type="entry name" value="HMCN1-like_VWA"/>
</dbReference>
<dbReference type="CDD" id="cd00198">
    <property type="entry name" value="vWFA"/>
    <property type="match status" value="1"/>
</dbReference>
<dbReference type="CDD" id="cd04515">
    <property type="entry name" value="Alpha_kinase"/>
    <property type="match status" value="1"/>
</dbReference>
<dbReference type="Proteomes" id="UP001221413">
    <property type="component" value="Unassembled WGS sequence"/>
</dbReference>
<dbReference type="InterPro" id="IPR002035">
    <property type="entry name" value="VWF_A"/>
</dbReference>
<dbReference type="Pfam" id="PF02816">
    <property type="entry name" value="Alpha_kinase"/>
    <property type="match status" value="1"/>
</dbReference>